<keyword evidence="2 5" id="KW-0378">Hydrolase</keyword>
<dbReference type="AlphaFoldDB" id="W9X3H6"/>
<dbReference type="STRING" id="1182544.W9X3H6"/>
<dbReference type="VEuPathDB" id="FungiDB:A1O7_01383"/>
<sequence>MRFVQVLSTVVSLFASVLALPQASQGSSGPPTVTIESGVVQGVSTAIPGASHNITKYLGVPFAAKPLRFAPPAAPQAWKTPFKATKYGPACIQEFAYPAHDITISWFNTPPPPAGESEDCLNVNIYAPATGKNKTVMVWFYGGSLAFGANSLAAYDGSYFAAFQDVVIVTVNYRTNVFGFPCSPELPARGNNLGFLDQRFALAWIQRNIAAFGGDPAKVTIFGESAGGLSVDALVTSFATNPPFRGAIEESGQGTYRALVADPHKSWTTLAAAVGCNTTATVSHLKCMRGLPASTLKNASEHLGLAFTPMVDNYTFVANRSEARAAGKIAKVPIMAGTNADEGTVFTYGDSNLTEYLAAALPTAPVSYLSQITSAYPIGSPGIANVSQQIAKIYTEFSFQCTQARVLRDTKRAGIPTWRYFYNATIPQLELFPGAGVYHSSEIQLVFGTYRHNPQQTQTPLEQKLSTYMMGAWARFAKNPTQGPGWPQLPVVTALGGDGVINASIQSSVVDRRCALFDPVYDLLQ</sequence>
<dbReference type="Gene3D" id="3.40.50.1820">
    <property type="entry name" value="alpha/beta hydrolase"/>
    <property type="match status" value="1"/>
</dbReference>
<dbReference type="InterPro" id="IPR000997">
    <property type="entry name" value="Cholinesterase"/>
</dbReference>
<evidence type="ECO:0000259" key="6">
    <source>
        <dbReference type="Pfam" id="PF00135"/>
    </source>
</evidence>
<dbReference type="InterPro" id="IPR029058">
    <property type="entry name" value="AB_hydrolase_fold"/>
</dbReference>
<dbReference type="InterPro" id="IPR002018">
    <property type="entry name" value="CarbesteraseB"/>
</dbReference>
<dbReference type="eggNOG" id="KOG1516">
    <property type="taxonomic scope" value="Eukaryota"/>
</dbReference>
<evidence type="ECO:0000256" key="1">
    <source>
        <dbReference type="ARBA" id="ARBA00005964"/>
    </source>
</evidence>
<dbReference type="PRINTS" id="PR00878">
    <property type="entry name" value="CHOLNESTRASE"/>
</dbReference>
<feature type="chain" id="PRO_5005151992" description="Carboxylic ester hydrolase" evidence="5">
    <location>
        <begin position="20"/>
        <end position="525"/>
    </location>
</feature>
<dbReference type="SUPFAM" id="SSF53474">
    <property type="entry name" value="alpha/beta-Hydrolases"/>
    <property type="match status" value="1"/>
</dbReference>
<evidence type="ECO:0000313" key="7">
    <source>
        <dbReference type="EMBL" id="EXJ65044.1"/>
    </source>
</evidence>
<dbReference type="RefSeq" id="XP_007753611.1">
    <property type="nucleotide sequence ID" value="XM_007755421.1"/>
</dbReference>
<gene>
    <name evidence="7" type="ORF">A1O7_01383</name>
</gene>
<name>W9X3H6_9EURO</name>
<feature type="active site" description="Charge relay system" evidence="4">
    <location>
        <position position="342"/>
    </location>
</feature>
<keyword evidence="5" id="KW-0732">Signal</keyword>
<dbReference type="InterPro" id="IPR019826">
    <property type="entry name" value="Carboxylesterase_B_AS"/>
</dbReference>
<feature type="active site" description="Charge relay system" evidence="4">
    <location>
        <position position="439"/>
    </location>
</feature>
<dbReference type="OrthoDB" id="408631at2759"/>
<dbReference type="PANTHER" id="PTHR43918">
    <property type="entry name" value="ACETYLCHOLINESTERASE"/>
    <property type="match status" value="1"/>
</dbReference>
<accession>W9X3H6</accession>
<evidence type="ECO:0000256" key="5">
    <source>
        <dbReference type="RuleBase" id="RU361235"/>
    </source>
</evidence>
<evidence type="ECO:0000313" key="8">
    <source>
        <dbReference type="Proteomes" id="UP000019473"/>
    </source>
</evidence>
<protein>
    <recommendedName>
        <fullName evidence="5">Carboxylic ester hydrolase</fullName>
        <ecNumber evidence="5">3.1.1.-</ecNumber>
    </recommendedName>
</protein>
<dbReference type="GO" id="GO:0004104">
    <property type="term" value="F:cholinesterase activity"/>
    <property type="evidence" value="ECO:0007669"/>
    <property type="project" value="InterPro"/>
</dbReference>
<evidence type="ECO:0000256" key="3">
    <source>
        <dbReference type="ARBA" id="ARBA00023157"/>
    </source>
</evidence>
<keyword evidence="8" id="KW-1185">Reference proteome</keyword>
<proteinExistence type="inferred from homology"/>
<organism evidence="7 8">
    <name type="scientific">Cladophialophora yegresii CBS 114405</name>
    <dbReference type="NCBI Taxonomy" id="1182544"/>
    <lineage>
        <taxon>Eukaryota</taxon>
        <taxon>Fungi</taxon>
        <taxon>Dikarya</taxon>
        <taxon>Ascomycota</taxon>
        <taxon>Pezizomycotina</taxon>
        <taxon>Eurotiomycetes</taxon>
        <taxon>Chaetothyriomycetidae</taxon>
        <taxon>Chaetothyriales</taxon>
        <taxon>Herpotrichiellaceae</taxon>
        <taxon>Cladophialophora</taxon>
    </lineage>
</organism>
<feature type="domain" description="Carboxylesterase type B" evidence="6">
    <location>
        <begin position="31"/>
        <end position="487"/>
    </location>
</feature>
<comment type="caution">
    <text evidence="7">The sequence shown here is derived from an EMBL/GenBank/DDBJ whole genome shotgun (WGS) entry which is preliminary data.</text>
</comment>
<dbReference type="InterPro" id="IPR050654">
    <property type="entry name" value="AChE-related_enzymes"/>
</dbReference>
<feature type="active site" description="Acyl-ester intermediate" evidence="4">
    <location>
        <position position="225"/>
    </location>
</feature>
<dbReference type="EC" id="3.1.1.-" evidence="5"/>
<comment type="similarity">
    <text evidence="1 5">Belongs to the type-B carboxylesterase/lipase family.</text>
</comment>
<dbReference type="ESTHER" id="9euro-w9x3h6">
    <property type="family name" value="Fungal_carboxylesterase_lipase"/>
</dbReference>
<feature type="signal peptide" evidence="5">
    <location>
        <begin position="1"/>
        <end position="19"/>
    </location>
</feature>
<dbReference type="PANTHER" id="PTHR43918:SF4">
    <property type="entry name" value="CARBOXYLIC ESTER HYDROLASE"/>
    <property type="match status" value="1"/>
</dbReference>
<dbReference type="EMBL" id="AMGW01000001">
    <property type="protein sequence ID" value="EXJ65044.1"/>
    <property type="molecule type" value="Genomic_DNA"/>
</dbReference>
<dbReference type="GeneID" id="19175996"/>
<keyword evidence="3" id="KW-1015">Disulfide bond</keyword>
<dbReference type="PROSITE" id="PS00122">
    <property type="entry name" value="CARBOXYLESTERASE_B_1"/>
    <property type="match status" value="1"/>
</dbReference>
<dbReference type="HOGENOM" id="CLU_006586_15_0_1"/>
<evidence type="ECO:0000256" key="2">
    <source>
        <dbReference type="ARBA" id="ARBA00022801"/>
    </source>
</evidence>
<dbReference type="Pfam" id="PF00135">
    <property type="entry name" value="COesterase"/>
    <property type="match status" value="1"/>
</dbReference>
<reference evidence="7 8" key="1">
    <citation type="submission" date="2013-03" db="EMBL/GenBank/DDBJ databases">
        <title>The Genome Sequence of Cladophialophora yegresii CBS 114405.</title>
        <authorList>
            <consortium name="The Broad Institute Genomics Platform"/>
            <person name="Cuomo C."/>
            <person name="de Hoog S."/>
            <person name="Gorbushina A."/>
            <person name="Walker B."/>
            <person name="Young S.K."/>
            <person name="Zeng Q."/>
            <person name="Gargeya S."/>
            <person name="Fitzgerald M."/>
            <person name="Haas B."/>
            <person name="Abouelleil A."/>
            <person name="Allen A.W."/>
            <person name="Alvarado L."/>
            <person name="Arachchi H.M."/>
            <person name="Berlin A.M."/>
            <person name="Chapman S.B."/>
            <person name="Gainer-Dewar J."/>
            <person name="Goldberg J."/>
            <person name="Griggs A."/>
            <person name="Gujja S."/>
            <person name="Hansen M."/>
            <person name="Howarth C."/>
            <person name="Imamovic A."/>
            <person name="Ireland A."/>
            <person name="Larimer J."/>
            <person name="McCowan C."/>
            <person name="Murphy C."/>
            <person name="Pearson M."/>
            <person name="Poon T.W."/>
            <person name="Priest M."/>
            <person name="Roberts A."/>
            <person name="Saif S."/>
            <person name="Shea T."/>
            <person name="Sisk P."/>
            <person name="Sykes S."/>
            <person name="Wortman J."/>
            <person name="Nusbaum C."/>
            <person name="Birren B."/>
        </authorList>
    </citation>
    <scope>NUCLEOTIDE SEQUENCE [LARGE SCALE GENOMIC DNA]</scope>
    <source>
        <strain evidence="7 8">CBS 114405</strain>
    </source>
</reference>
<evidence type="ECO:0000256" key="4">
    <source>
        <dbReference type="PIRSR" id="PIRSR600997-1"/>
    </source>
</evidence>
<dbReference type="Proteomes" id="UP000019473">
    <property type="component" value="Unassembled WGS sequence"/>
</dbReference>